<accession>A0ABT7L8M6</accession>
<reference evidence="2 3" key="1">
    <citation type="submission" date="2023-06" db="EMBL/GenBank/DDBJ databases">
        <title>Aquibacillus rhizosphaerae LR5S19.</title>
        <authorList>
            <person name="Sun J.-Q."/>
        </authorList>
    </citation>
    <scope>NUCLEOTIDE SEQUENCE [LARGE SCALE GENOMIC DNA]</scope>
    <source>
        <strain evidence="2 3">LR5S19</strain>
    </source>
</reference>
<proteinExistence type="predicted"/>
<name>A0ABT7L8M6_9BACI</name>
<keyword evidence="3" id="KW-1185">Reference proteome</keyword>
<protein>
    <submittedName>
        <fullName evidence="2">Uncharacterized protein</fullName>
    </submittedName>
</protein>
<feature type="transmembrane region" description="Helical" evidence="1">
    <location>
        <begin position="66"/>
        <end position="84"/>
    </location>
</feature>
<dbReference type="EMBL" id="JASTZU010000058">
    <property type="protein sequence ID" value="MDL4842235.1"/>
    <property type="molecule type" value="Genomic_DNA"/>
</dbReference>
<gene>
    <name evidence="2" type="ORF">QQS35_17490</name>
</gene>
<evidence type="ECO:0000313" key="2">
    <source>
        <dbReference type="EMBL" id="MDL4842235.1"/>
    </source>
</evidence>
<evidence type="ECO:0000256" key="1">
    <source>
        <dbReference type="SAM" id="Phobius"/>
    </source>
</evidence>
<dbReference type="Proteomes" id="UP001235343">
    <property type="component" value="Unassembled WGS sequence"/>
</dbReference>
<feature type="transmembrane region" description="Helical" evidence="1">
    <location>
        <begin position="26"/>
        <end position="59"/>
    </location>
</feature>
<feature type="transmembrane region" description="Helical" evidence="1">
    <location>
        <begin position="90"/>
        <end position="108"/>
    </location>
</feature>
<sequence length="121" mass="13962">MDNNLEDLHQKEQEQDRYQTLKKGSFWYWGLLLFLSVVIYHLGFPKIAGIILATLIALSLCRKTRYILYFLLPIGITGSLVYFGYTIIGIIIGILTAVICFANYHYSLKKSAINRRLRRAS</sequence>
<comment type="caution">
    <text evidence="2">The sequence shown here is derived from an EMBL/GenBank/DDBJ whole genome shotgun (WGS) entry which is preliminary data.</text>
</comment>
<keyword evidence="1" id="KW-0812">Transmembrane</keyword>
<keyword evidence="1" id="KW-0472">Membrane</keyword>
<evidence type="ECO:0000313" key="3">
    <source>
        <dbReference type="Proteomes" id="UP001235343"/>
    </source>
</evidence>
<dbReference type="RefSeq" id="WP_285933519.1">
    <property type="nucleotide sequence ID" value="NZ_JASTZU010000058.1"/>
</dbReference>
<keyword evidence="1" id="KW-1133">Transmembrane helix</keyword>
<organism evidence="2 3">
    <name type="scientific">Aquibacillus rhizosphaerae</name>
    <dbReference type="NCBI Taxonomy" id="3051431"/>
    <lineage>
        <taxon>Bacteria</taxon>
        <taxon>Bacillati</taxon>
        <taxon>Bacillota</taxon>
        <taxon>Bacilli</taxon>
        <taxon>Bacillales</taxon>
        <taxon>Bacillaceae</taxon>
        <taxon>Aquibacillus</taxon>
    </lineage>
</organism>